<feature type="transmembrane region" description="Helical" evidence="8">
    <location>
        <begin position="150"/>
        <end position="178"/>
    </location>
</feature>
<feature type="transmembrane region" description="Helical" evidence="8">
    <location>
        <begin position="15"/>
        <end position="40"/>
    </location>
</feature>
<feature type="transmembrane region" description="Helical" evidence="8">
    <location>
        <begin position="341"/>
        <end position="360"/>
    </location>
</feature>
<dbReference type="AlphaFoldDB" id="A0A8J2Z482"/>
<keyword evidence="3 8" id="KW-0812">Transmembrane</keyword>
<accession>A0A8J2Z482</accession>
<dbReference type="InterPro" id="IPR001807">
    <property type="entry name" value="ClC"/>
</dbReference>
<feature type="transmembrane region" description="Helical" evidence="8">
    <location>
        <begin position="372"/>
        <end position="394"/>
    </location>
</feature>
<dbReference type="InterPro" id="IPR014743">
    <property type="entry name" value="Cl-channel_core"/>
</dbReference>
<evidence type="ECO:0000256" key="3">
    <source>
        <dbReference type="ARBA" id="ARBA00022692"/>
    </source>
</evidence>
<evidence type="ECO:0000313" key="9">
    <source>
        <dbReference type="EMBL" id="GGF97295.1"/>
    </source>
</evidence>
<name>A0A8J2Z482_9GAMM</name>
<protein>
    <submittedName>
        <fullName evidence="9">H(+)/Cl(-) exchange transporter ClcA</fullName>
    </submittedName>
</protein>
<dbReference type="Pfam" id="PF00654">
    <property type="entry name" value="Voltage_CLC"/>
    <property type="match status" value="1"/>
</dbReference>
<feature type="transmembrane region" description="Helical" evidence="8">
    <location>
        <begin position="52"/>
        <end position="75"/>
    </location>
</feature>
<feature type="transmembrane region" description="Helical" evidence="8">
    <location>
        <begin position="235"/>
        <end position="254"/>
    </location>
</feature>
<proteinExistence type="predicted"/>
<feature type="transmembrane region" description="Helical" evidence="8">
    <location>
        <begin position="190"/>
        <end position="215"/>
    </location>
</feature>
<dbReference type="PANTHER" id="PTHR45711:SF6">
    <property type="entry name" value="CHLORIDE CHANNEL PROTEIN"/>
    <property type="match status" value="1"/>
</dbReference>
<dbReference type="RefSeq" id="WP_117002553.1">
    <property type="nucleotide sequence ID" value="NZ_BMJS01000012.1"/>
</dbReference>
<evidence type="ECO:0000256" key="4">
    <source>
        <dbReference type="ARBA" id="ARBA00022989"/>
    </source>
</evidence>
<comment type="caution">
    <text evidence="9">The sequence shown here is derived from an EMBL/GenBank/DDBJ whole genome shotgun (WGS) entry which is preliminary data.</text>
</comment>
<evidence type="ECO:0000256" key="6">
    <source>
        <dbReference type="ARBA" id="ARBA00023136"/>
    </source>
</evidence>
<dbReference type="GO" id="GO:0005247">
    <property type="term" value="F:voltage-gated chloride channel activity"/>
    <property type="evidence" value="ECO:0007669"/>
    <property type="project" value="TreeGrafter"/>
</dbReference>
<keyword evidence="10" id="KW-1185">Reference proteome</keyword>
<dbReference type="PANTHER" id="PTHR45711">
    <property type="entry name" value="CHLORIDE CHANNEL PROTEIN"/>
    <property type="match status" value="1"/>
</dbReference>
<keyword evidence="6 8" id="KW-0472">Membrane</keyword>
<evidence type="ECO:0000256" key="2">
    <source>
        <dbReference type="ARBA" id="ARBA00022448"/>
    </source>
</evidence>
<evidence type="ECO:0000313" key="10">
    <source>
        <dbReference type="Proteomes" id="UP000636949"/>
    </source>
</evidence>
<feature type="transmembrane region" description="Helical" evidence="8">
    <location>
        <begin position="401"/>
        <end position="426"/>
    </location>
</feature>
<reference evidence="9" key="1">
    <citation type="journal article" date="2014" name="Int. J. Syst. Evol. Microbiol.">
        <title>Complete genome sequence of Corynebacterium casei LMG S-19264T (=DSM 44701T), isolated from a smear-ripened cheese.</title>
        <authorList>
            <consortium name="US DOE Joint Genome Institute (JGI-PGF)"/>
            <person name="Walter F."/>
            <person name="Albersmeier A."/>
            <person name="Kalinowski J."/>
            <person name="Ruckert C."/>
        </authorList>
    </citation>
    <scope>NUCLEOTIDE SEQUENCE</scope>
    <source>
        <strain evidence="9">CGMCC 1.15758</strain>
    </source>
</reference>
<sequence length="457" mass="49514">MNKVHYPKDVLRSTVYGGIVGVLVGSLGALFQLCIHWILAGQQAAFTALQDNLFLLCLFSMFFSSVFLILSLVIVRHMVPEASGSGVQEIEGALEGVRELRWWRVLPAKFIGGVMSLSSGLVLGREGPTIQMGGAIGQLVKSVFRLNNDYAHVLIAAGAGAGLATAFNAPLAGILFVIEEMRRQFKYSFQSLQTVIVACVVADILLEALLQTGGYNIRQMMDIDMTAYNAPPLSSLWLFVVFGAIFGALGVLFNKYLVHSLNFFAKRSGFDFWKWIILIGTATGLLIVFLPHVVGGGYKVMPDALHGEIALSALIALFILRFVTTLVSYGTGVPGGIFAPMLALGTIFGMFFGIVAHALFPDLITNPQVFAVAGMSALFTATVSAPLTGIVLVVEMTMNYALILPLIVTCFSATIAAIFMGGSPIYTTLLSRTLVLAKRKRFYLSFKKDKKRKNRSL</sequence>
<dbReference type="EMBL" id="BMJS01000012">
    <property type="protein sequence ID" value="GGF97295.1"/>
    <property type="molecule type" value="Genomic_DNA"/>
</dbReference>
<evidence type="ECO:0000256" key="7">
    <source>
        <dbReference type="ARBA" id="ARBA00023214"/>
    </source>
</evidence>
<evidence type="ECO:0000256" key="8">
    <source>
        <dbReference type="SAM" id="Phobius"/>
    </source>
</evidence>
<keyword evidence="5" id="KW-0406">Ion transport</keyword>
<dbReference type="Proteomes" id="UP000636949">
    <property type="component" value="Unassembled WGS sequence"/>
</dbReference>
<dbReference type="PRINTS" id="PR00762">
    <property type="entry name" value="CLCHANNEL"/>
</dbReference>
<dbReference type="CDD" id="cd01031">
    <property type="entry name" value="EriC"/>
    <property type="match status" value="1"/>
</dbReference>
<dbReference type="Gene3D" id="1.10.3080.10">
    <property type="entry name" value="Clc chloride channel"/>
    <property type="match status" value="1"/>
</dbReference>
<evidence type="ECO:0000256" key="1">
    <source>
        <dbReference type="ARBA" id="ARBA00004141"/>
    </source>
</evidence>
<keyword evidence="2" id="KW-0813">Transport</keyword>
<reference evidence="9" key="2">
    <citation type="submission" date="2020-09" db="EMBL/GenBank/DDBJ databases">
        <authorList>
            <person name="Sun Q."/>
            <person name="Zhou Y."/>
        </authorList>
    </citation>
    <scope>NUCLEOTIDE SEQUENCE</scope>
    <source>
        <strain evidence="9">CGMCC 1.15758</strain>
    </source>
</reference>
<keyword evidence="7" id="KW-0868">Chloride</keyword>
<dbReference type="GO" id="GO:0005886">
    <property type="term" value="C:plasma membrane"/>
    <property type="evidence" value="ECO:0007669"/>
    <property type="project" value="TreeGrafter"/>
</dbReference>
<organism evidence="9 10">
    <name type="scientific">Cysteiniphilum litorale</name>
    <dbReference type="NCBI Taxonomy" id="2056700"/>
    <lineage>
        <taxon>Bacteria</taxon>
        <taxon>Pseudomonadati</taxon>
        <taxon>Pseudomonadota</taxon>
        <taxon>Gammaproteobacteria</taxon>
        <taxon>Thiotrichales</taxon>
        <taxon>Fastidiosibacteraceae</taxon>
        <taxon>Cysteiniphilum</taxon>
    </lineage>
</organism>
<gene>
    <name evidence="9" type="primary">clcA</name>
    <name evidence="9" type="ORF">GCM10010995_13130</name>
</gene>
<keyword evidence="4 8" id="KW-1133">Transmembrane helix</keyword>
<dbReference type="SUPFAM" id="SSF81340">
    <property type="entry name" value="Clc chloride channel"/>
    <property type="match status" value="1"/>
</dbReference>
<comment type="subcellular location">
    <subcellularLocation>
        <location evidence="1">Membrane</location>
        <topology evidence="1">Multi-pass membrane protein</topology>
    </subcellularLocation>
</comment>
<feature type="transmembrane region" description="Helical" evidence="8">
    <location>
        <begin position="275"/>
        <end position="294"/>
    </location>
</feature>
<feature type="transmembrane region" description="Helical" evidence="8">
    <location>
        <begin position="309"/>
        <end position="329"/>
    </location>
</feature>
<dbReference type="NCBIfam" id="NF003640">
    <property type="entry name" value="PRK05277.1"/>
    <property type="match status" value="1"/>
</dbReference>
<dbReference type="OrthoDB" id="9767361at2"/>
<evidence type="ECO:0000256" key="5">
    <source>
        <dbReference type="ARBA" id="ARBA00023065"/>
    </source>
</evidence>